<sequence>MTPPRKCTTVIMFVLGVICLVLLIQTIGEIDFIEELLETEEQEAEEQRQISLRFKEATNFSSKDDTAYVFLGLGATAHQMNCPAAIESLVRFAGWDGKVYLVTDDATCFDRDLMIKNAGMKSENLNIVEVKEDFGGGGVDISNPKVGFSKNRLKSKSMKTQLFDIIKDQKIQVLAYADCDILFVDEGCATEFVNGGVPWEEKNIRFSRVTVDPDNGKLVNVHTGTILMHREHSKEVLQRWYDRLNTGFDDMDRPSYLAEYHTLQAEIDARMAQSMHTNNSHGHGNATVVVSKEVKNHLRKGGDTTITGTDALGKAVFLPSPAKEFRNVMMPSERVRYDPVTGNTTHFELFVNPHSEVHSCMVHVSKARCELFGREAVQTYVNRFNLRTYNQGYKYCPNPVLAPVLYGWFPLSYLPFCPKIEQFY</sequence>
<protein>
    <recommendedName>
        <fullName evidence="2">Nucleotide-diphospho-sugar transferase domain-containing protein</fullName>
    </recommendedName>
</protein>
<reference evidence="1" key="1">
    <citation type="submission" date="2021-01" db="EMBL/GenBank/DDBJ databases">
        <authorList>
            <person name="Corre E."/>
            <person name="Pelletier E."/>
            <person name="Niang G."/>
            <person name="Scheremetjew M."/>
            <person name="Finn R."/>
            <person name="Kale V."/>
            <person name="Holt S."/>
            <person name="Cochrane G."/>
            <person name="Meng A."/>
            <person name="Brown T."/>
            <person name="Cohen L."/>
        </authorList>
    </citation>
    <scope>NUCLEOTIDE SEQUENCE</scope>
    <source>
        <strain evidence="1">CCAP 955/1</strain>
    </source>
</reference>
<evidence type="ECO:0000313" key="1">
    <source>
        <dbReference type="EMBL" id="CAE0294320.1"/>
    </source>
</evidence>
<gene>
    <name evidence="1" type="ORF">SELO1098_LOCUS23172</name>
</gene>
<organism evidence="1">
    <name type="scientific">Spumella elongata</name>
    <dbReference type="NCBI Taxonomy" id="89044"/>
    <lineage>
        <taxon>Eukaryota</taxon>
        <taxon>Sar</taxon>
        <taxon>Stramenopiles</taxon>
        <taxon>Ochrophyta</taxon>
        <taxon>Chrysophyceae</taxon>
        <taxon>Chromulinales</taxon>
        <taxon>Chromulinaceae</taxon>
        <taxon>Spumella</taxon>
    </lineage>
</organism>
<dbReference type="AlphaFoldDB" id="A0A7S3MBB5"/>
<dbReference type="EMBL" id="HBIC01045303">
    <property type="protein sequence ID" value="CAE0294320.1"/>
    <property type="molecule type" value="Transcribed_RNA"/>
</dbReference>
<name>A0A7S3MBB5_9STRA</name>
<evidence type="ECO:0008006" key="2">
    <source>
        <dbReference type="Google" id="ProtNLM"/>
    </source>
</evidence>
<accession>A0A7S3MBB5</accession>
<proteinExistence type="predicted"/>